<dbReference type="PANTHER" id="PTHR32552:SF74">
    <property type="entry name" value="HYDROXAMATE SIDEROPHORE RECEPTOR FHUE"/>
    <property type="match status" value="1"/>
</dbReference>
<name>A0A1R1JSA2_ALCXX</name>
<keyword evidence="8" id="KW-0675">Receptor</keyword>
<dbReference type="InterPro" id="IPR039426">
    <property type="entry name" value="TonB-dep_rcpt-like"/>
</dbReference>
<evidence type="ECO:0000256" key="9">
    <source>
        <dbReference type="ARBA" id="ARBA00023237"/>
    </source>
</evidence>
<evidence type="ECO:0000256" key="8">
    <source>
        <dbReference type="ARBA" id="ARBA00023170"/>
    </source>
</evidence>
<feature type="domain" description="TonB-dependent receptor plug" evidence="13">
    <location>
        <begin position="48"/>
        <end position="146"/>
    </location>
</feature>
<evidence type="ECO:0000313" key="15">
    <source>
        <dbReference type="Proteomes" id="UP000187251"/>
    </source>
</evidence>
<dbReference type="GO" id="GO:0009279">
    <property type="term" value="C:cell outer membrane"/>
    <property type="evidence" value="ECO:0007669"/>
    <property type="project" value="UniProtKB-SubCell"/>
</dbReference>
<keyword evidence="5 10" id="KW-0812">Transmembrane</keyword>
<dbReference type="Pfam" id="PF07715">
    <property type="entry name" value="Plug"/>
    <property type="match status" value="1"/>
</dbReference>
<reference evidence="14 15" key="1">
    <citation type="submission" date="2016-09" db="EMBL/GenBank/DDBJ databases">
        <title>Phylogenomics of Achromobacter.</title>
        <authorList>
            <person name="Jeukens J."/>
            <person name="Freschi L."/>
            <person name="Vincent A.T."/>
            <person name="Emond-Rheault J.-G."/>
            <person name="Kukavica-Ibrulj I."/>
            <person name="Charette S.J."/>
            <person name="Levesque R.C."/>
        </authorList>
    </citation>
    <scope>NUCLEOTIDE SEQUENCE [LARGE SCALE GENOMIC DNA]</scope>
    <source>
        <strain evidence="14 15">AUS488</strain>
    </source>
</reference>
<accession>A0A1R1JSA2</accession>
<dbReference type="NCBIfam" id="TIGR01783">
    <property type="entry name" value="TonB-siderophor"/>
    <property type="match status" value="1"/>
</dbReference>
<evidence type="ECO:0000256" key="3">
    <source>
        <dbReference type="ARBA" id="ARBA00022448"/>
    </source>
</evidence>
<protein>
    <submittedName>
        <fullName evidence="14">Amino acid ABC transporter substrate-binding protein</fullName>
    </submittedName>
</protein>
<dbReference type="EMBL" id="MJMN01000018">
    <property type="protein sequence ID" value="OMG84885.1"/>
    <property type="molecule type" value="Genomic_DNA"/>
</dbReference>
<dbReference type="Gene3D" id="2.40.170.20">
    <property type="entry name" value="TonB-dependent receptor, beta-barrel domain"/>
    <property type="match status" value="1"/>
</dbReference>
<organism evidence="14 15">
    <name type="scientific">Alcaligenes xylosoxydans xylosoxydans</name>
    <name type="common">Achromobacter xylosoxidans</name>
    <dbReference type="NCBI Taxonomy" id="85698"/>
    <lineage>
        <taxon>Bacteria</taxon>
        <taxon>Pseudomonadati</taxon>
        <taxon>Pseudomonadota</taxon>
        <taxon>Betaproteobacteria</taxon>
        <taxon>Burkholderiales</taxon>
        <taxon>Alcaligenaceae</taxon>
        <taxon>Achromobacter</taxon>
    </lineage>
</organism>
<comment type="similarity">
    <text evidence="2 10 11">Belongs to the TonB-dependent receptor family.</text>
</comment>
<dbReference type="Proteomes" id="UP000187251">
    <property type="component" value="Unassembled WGS sequence"/>
</dbReference>
<dbReference type="Gene3D" id="2.170.130.10">
    <property type="entry name" value="TonB-dependent receptor, plug domain"/>
    <property type="match status" value="1"/>
</dbReference>
<evidence type="ECO:0000256" key="10">
    <source>
        <dbReference type="PROSITE-ProRule" id="PRU01360"/>
    </source>
</evidence>
<dbReference type="PANTHER" id="PTHR32552">
    <property type="entry name" value="FERRICHROME IRON RECEPTOR-RELATED"/>
    <property type="match status" value="1"/>
</dbReference>
<evidence type="ECO:0000313" key="14">
    <source>
        <dbReference type="EMBL" id="OMG84885.1"/>
    </source>
</evidence>
<comment type="subcellular location">
    <subcellularLocation>
        <location evidence="1 10">Cell outer membrane</location>
        <topology evidence="1 10">Multi-pass membrane protein</topology>
    </subcellularLocation>
</comment>
<dbReference type="InterPro" id="IPR010105">
    <property type="entry name" value="TonB_sidphr_rcpt"/>
</dbReference>
<dbReference type="CDD" id="cd01347">
    <property type="entry name" value="ligand_gated_channel"/>
    <property type="match status" value="1"/>
</dbReference>
<dbReference type="GO" id="GO:0015344">
    <property type="term" value="F:siderophore uptake transmembrane transporter activity"/>
    <property type="evidence" value="ECO:0007669"/>
    <property type="project" value="TreeGrafter"/>
</dbReference>
<comment type="caution">
    <text evidence="14">The sequence shown here is derived from an EMBL/GenBank/DDBJ whole genome shotgun (WGS) entry which is preliminary data.</text>
</comment>
<evidence type="ECO:0000259" key="12">
    <source>
        <dbReference type="Pfam" id="PF00593"/>
    </source>
</evidence>
<dbReference type="Pfam" id="PF00593">
    <property type="entry name" value="TonB_dep_Rec_b-barrel"/>
    <property type="match status" value="1"/>
</dbReference>
<dbReference type="InterPro" id="IPR037066">
    <property type="entry name" value="Plug_dom_sf"/>
</dbReference>
<proteinExistence type="inferred from homology"/>
<keyword evidence="6 11" id="KW-0798">TonB box</keyword>
<dbReference type="AlphaFoldDB" id="A0A1R1JSA2"/>
<gene>
    <name evidence="14" type="ORF">BIZ92_28035</name>
</gene>
<evidence type="ECO:0000256" key="1">
    <source>
        <dbReference type="ARBA" id="ARBA00004571"/>
    </source>
</evidence>
<evidence type="ECO:0000256" key="5">
    <source>
        <dbReference type="ARBA" id="ARBA00022692"/>
    </source>
</evidence>
<dbReference type="GO" id="GO:0015891">
    <property type="term" value="P:siderophore transport"/>
    <property type="evidence" value="ECO:0007669"/>
    <property type="project" value="InterPro"/>
</dbReference>
<dbReference type="InterPro" id="IPR012910">
    <property type="entry name" value="Plug_dom"/>
</dbReference>
<evidence type="ECO:0000256" key="6">
    <source>
        <dbReference type="ARBA" id="ARBA00023077"/>
    </source>
</evidence>
<dbReference type="InterPro" id="IPR036942">
    <property type="entry name" value="Beta-barrel_TonB_sf"/>
</dbReference>
<keyword evidence="3 10" id="KW-0813">Transport</keyword>
<evidence type="ECO:0000256" key="7">
    <source>
        <dbReference type="ARBA" id="ARBA00023136"/>
    </source>
</evidence>
<evidence type="ECO:0000256" key="11">
    <source>
        <dbReference type="RuleBase" id="RU003357"/>
    </source>
</evidence>
<sequence>MAVAAGPALADDTKDTKDAATLPAVTVSGEREAASTQQTTLGKLPLSVRETPQSISVIGPEQMRQQNLYSLDETMRHATGVTVQPHSHLTTAYYVRGFPVDSYEQDGVPVLMGNRAASPEDMAVYERVEILRGVNGLLHGMGNPSATINLVRKRPQRETTFGGEISAGSWDRYRAMADLGGPLNDSGSVRGRIVGVMEDRGFFYEGAKQSTGLFYGVGEVDLGAGTVLSAGLQYQRIRSHPPTSMGGVPRYKDGGDIGLKRSTNLESAGSRSNWTTRRVFAELDHPFGAGWHARISANYLTAETFMKYLTANGGIDRQTGLGSKLAGGASRFDNSQTSLDAYLGGPVTLFGRRHELLFGGNFVQTRTEDYDAKVISSVLHMPVNVFDWHPRDIPDYDIGPYTSRGPTKRRQEGVYAMGRFSLADPLTLVLGGRLSRWNQDKAGAVQRIRAKTTPYGGLILDLDRQWSVYASYAQVFTPQEEHTRDNKPLDPITGANYEAGIKGELADGALNLSMALFQIQQKNRAQDDPMVMCIGKNCPSIADGEVRSRGVEAEVSGNITRHWSVEAGYTFNTSKYLTDTHWQGQAFANFAPRHLFRLWTNYDLPVLARRLSVGGGVQMQSGFTPWRGPDTMRQGAYALVDLRMAYRIDRHVTMALNVNNLFDRVYYQRLKGVAWTNYYGEPRNFMLTVRAEY</sequence>
<dbReference type="GO" id="GO:0038023">
    <property type="term" value="F:signaling receptor activity"/>
    <property type="evidence" value="ECO:0007669"/>
    <property type="project" value="InterPro"/>
</dbReference>
<evidence type="ECO:0000259" key="13">
    <source>
        <dbReference type="Pfam" id="PF07715"/>
    </source>
</evidence>
<dbReference type="PROSITE" id="PS52016">
    <property type="entry name" value="TONB_DEPENDENT_REC_3"/>
    <property type="match status" value="1"/>
</dbReference>
<evidence type="ECO:0000256" key="2">
    <source>
        <dbReference type="ARBA" id="ARBA00009810"/>
    </source>
</evidence>
<dbReference type="SUPFAM" id="SSF56935">
    <property type="entry name" value="Porins"/>
    <property type="match status" value="1"/>
</dbReference>
<keyword evidence="4 10" id="KW-1134">Transmembrane beta strand</keyword>
<keyword evidence="9 10" id="KW-0998">Cell outer membrane</keyword>
<evidence type="ECO:0000256" key="4">
    <source>
        <dbReference type="ARBA" id="ARBA00022452"/>
    </source>
</evidence>
<keyword evidence="7 10" id="KW-0472">Membrane</keyword>
<feature type="domain" description="TonB-dependent receptor-like beta-barrel" evidence="12">
    <location>
        <begin position="258"/>
        <end position="661"/>
    </location>
</feature>
<dbReference type="InterPro" id="IPR000531">
    <property type="entry name" value="Beta-barrel_TonB"/>
</dbReference>